<protein>
    <submittedName>
        <fullName evidence="2">Stress responsive A/B barrel domain-containing protein</fullName>
    </submittedName>
</protein>
<dbReference type="SUPFAM" id="SSF54909">
    <property type="entry name" value="Dimeric alpha+beta barrel"/>
    <property type="match status" value="1"/>
</dbReference>
<keyword evidence="3" id="KW-1185">Reference proteome</keyword>
<name>A0A9P8UG26_9PEZI</name>
<dbReference type="InterPro" id="IPR011008">
    <property type="entry name" value="Dimeric_a/b-barrel"/>
</dbReference>
<evidence type="ECO:0000313" key="3">
    <source>
        <dbReference type="Proteomes" id="UP000758603"/>
    </source>
</evidence>
<reference evidence="2" key="1">
    <citation type="journal article" date="2021" name="Nat. Commun.">
        <title>Genetic determinants of endophytism in the Arabidopsis root mycobiome.</title>
        <authorList>
            <person name="Mesny F."/>
            <person name="Miyauchi S."/>
            <person name="Thiergart T."/>
            <person name="Pickel B."/>
            <person name="Atanasova L."/>
            <person name="Karlsson M."/>
            <person name="Huettel B."/>
            <person name="Barry K.W."/>
            <person name="Haridas S."/>
            <person name="Chen C."/>
            <person name="Bauer D."/>
            <person name="Andreopoulos W."/>
            <person name="Pangilinan J."/>
            <person name="LaButti K."/>
            <person name="Riley R."/>
            <person name="Lipzen A."/>
            <person name="Clum A."/>
            <person name="Drula E."/>
            <person name="Henrissat B."/>
            <person name="Kohler A."/>
            <person name="Grigoriev I.V."/>
            <person name="Martin F.M."/>
            <person name="Hacquard S."/>
        </authorList>
    </citation>
    <scope>NUCLEOTIDE SEQUENCE</scope>
    <source>
        <strain evidence="2">MPI-SDFR-AT-0073</strain>
    </source>
</reference>
<gene>
    <name evidence="2" type="ORF">BKA67DRAFT_537402</name>
</gene>
<organism evidence="2 3">
    <name type="scientific">Truncatella angustata</name>
    <dbReference type="NCBI Taxonomy" id="152316"/>
    <lineage>
        <taxon>Eukaryota</taxon>
        <taxon>Fungi</taxon>
        <taxon>Dikarya</taxon>
        <taxon>Ascomycota</taxon>
        <taxon>Pezizomycotina</taxon>
        <taxon>Sordariomycetes</taxon>
        <taxon>Xylariomycetidae</taxon>
        <taxon>Amphisphaeriales</taxon>
        <taxon>Sporocadaceae</taxon>
        <taxon>Truncatella</taxon>
    </lineage>
</organism>
<dbReference type="RefSeq" id="XP_045955814.1">
    <property type="nucleotide sequence ID" value="XM_046100311.1"/>
</dbReference>
<comment type="caution">
    <text evidence="2">The sequence shown here is derived from an EMBL/GenBank/DDBJ whole genome shotgun (WGS) entry which is preliminary data.</text>
</comment>
<dbReference type="InterPro" id="IPR013097">
    <property type="entry name" value="Dabb"/>
</dbReference>
<dbReference type="EMBL" id="JAGPXC010000006">
    <property type="protein sequence ID" value="KAH6651536.1"/>
    <property type="molecule type" value="Genomic_DNA"/>
</dbReference>
<proteinExistence type="predicted"/>
<feature type="domain" description="Stress-response A/B barrel" evidence="1">
    <location>
        <begin position="7"/>
        <end position="103"/>
    </location>
</feature>
<evidence type="ECO:0000313" key="2">
    <source>
        <dbReference type="EMBL" id="KAH6651536.1"/>
    </source>
</evidence>
<dbReference type="AlphaFoldDB" id="A0A9P8UG26"/>
<dbReference type="PROSITE" id="PS51502">
    <property type="entry name" value="S_R_A_B_BARREL"/>
    <property type="match status" value="1"/>
</dbReference>
<dbReference type="Pfam" id="PF07876">
    <property type="entry name" value="Dabb"/>
    <property type="match status" value="1"/>
</dbReference>
<dbReference type="Proteomes" id="UP000758603">
    <property type="component" value="Unassembled WGS sequence"/>
</dbReference>
<dbReference type="SMART" id="SM00886">
    <property type="entry name" value="Dabb"/>
    <property type="match status" value="1"/>
</dbReference>
<dbReference type="GeneID" id="70129203"/>
<accession>A0A9P8UG26</accession>
<sequence length="108" mass="12531">MISHKRIDRITLFKISNEKDQNKLLEIYRHMPEKAVKDGKPYILSVKPGRAFPDQRAQGYTIAVVSQFSSISDMQYYDNECKAHVELKSFAKTVHQGAMMVYYESILD</sequence>
<evidence type="ECO:0000259" key="1">
    <source>
        <dbReference type="PROSITE" id="PS51502"/>
    </source>
</evidence>
<dbReference type="Gene3D" id="3.30.70.100">
    <property type="match status" value="1"/>
</dbReference>
<dbReference type="OrthoDB" id="3830014at2759"/>